<organism evidence="1 2">
    <name type="scientific">Dreissena polymorpha</name>
    <name type="common">Zebra mussel</name>
    <name type="synonym">Mytilus polymorpha</name>
    <dbReference type="NCBI Taxonomy" id="45954"/>
    <lineage>
        <taxon>Eukaryota</taxon>
        <taxon>Metazoa</taxon>
        <taxon>Spiralia</taxon>
        <taxon>Lophotrochozoa</taxon>
        <taxon>Mollusca</taxon>
        <taxon>Bivalvia</taxon>
        <taxon>Autobranchia</taxon>
        <taxon>Heteroconchia</taxon>
        <taxon>Euheterodonta</taxon>
        <taxon>Imparidentia</taxon>
        <taxon>Neoheterodontei</taxon>
        <taxon>Myida</taxon>
        <taxon>Dreissenoidea</taxon>
        <taxon>Dreissenidae</taxon>
        <taxon>Dreissena</taxon>
    </lineage>
</organism>
<dbReference type="EMBL" id="JAIWYP010000003">
    <property type="protein sequence ID" value="KAH3858713.1"/>
    <property type="molecule type" value="Genomic_DNA"/>
</dbReference>
<dbReference type="Proteomes" id="UP000828390">
    <property type="component" value="Unassembled WGS sequence"/>
</dbReference>
<evidence type="ECO:0000313" key="2">
    <source>
        <dbReference type="Proteomes" id="UP000828390"/>
    </source>
</evidence>
<gene>
    <name evidence="1" type="ORF">DPMN_101339</name>
</gene>
<protein>
    <submittedName>
        <fullName evidence="1">Uncharacterized protein</fullName>
    </submittedName>
</protein>
<reference evidence="1" key="2">
    <citation type="submission" date="2020-11" db="EMBL/GenBank/DDBJ databases">
        <authorList>
            <person name="McCartney M.A."/>
            <person name="Auch B."/>
            <person name="Kono T."/>
            <person name="Mallez S."/>
            <person name="Becker A."/>
            <person name="Gohl D.M."/>
            <person name="Silverstein K.A.T."/>
            <person name="Koren S."/>
            <person name="Bechman K.B."/>
            <person name="Herman A."/>
            <person name="Abrahante J.E."/>
            <person name="Garbe J."/>
        </authorList>
    </citation>
    <scope>NUCLEOTIDE SEQUENCE</scope>
    <source>
        <strain evidence="1">Duluth1</strain>
        <tissue evidence="1">Whole animal</tissue>
    </source>
</reference>
<keyword evidence="2" id="KW-1185">Reference proteome</keyword>
<dbReference type="AlphaFoldDB" id="A0A9D4LHI7"/>
<evidence type="ECO:0000313" key="1">
    <source>
        <dbReference type="EMBL" id="KAH3858713.1"/>
    </source>
</evidence>
<reference evidence="1" key="1">
    <citation type="journal article" date="2019" name="bioRxiv">
        <title>The Genome of the Zebra Mussel, Dreissena polymorpha: A Resource for Invasive Species Research.</title>
        <authorList>
            <person name="McCartney M.A."/>
            <person name="Auch B."/>
            <person name="Kono T."/>
            <person name="Mallez S."/>
            <person name="Zhang Y."/>
            <person name="Obille A."/>
            <person name="Becker A."/>
            <person name="Abrahante J.E."/>
            <person name="Garbe J."/>
            <person name="Badalamenti J.P."/>
            <person name="Herman A."/>
            <person name="Mangelson H."/>
            <person name="Liachko I."/>
            <person name="Sullivan S."/>
            <person name="Sone E.D."/>
            <person name="Koren S."/>
            <person name="Silverstein K.A.T."/>
            <person name="Beckman K.B."/>
            <person name="Gohl D.M."/>
        </authorList>
    </citation>
    <scope>NUCLEOTIDE SEQUENCE</scope>
    <source>
        <strain evidence="1">Duluth1</strain>
        <tissue evidence="1">Whole animal</tissue>
    </source>
</reference>
<comment type="caution">
    <text evidence="1">The sequence shown here is derived from an EMBL/GenBank/DDBJ whole genome shotgun (WGS) entry which is preliminary data.</text>
</comment>
<sequence length="97" mass="10576">MPYCVICDHEAKIKTSTFDPVVQNSQAQHVGISAIDKPISAKECSENTAAIHKSADVRKDKTAETLEDNFKAIDLSKKSAEIHTENIHANDDGLILA</sequence>
<proteinExistence type="predicted"/>
<name>A0A9D4LHI7_DREPO</name>
<accession>A0A9D4LHI7</accession>